<dbReference type="InParanoid" id="A0A1C4ZZL6"/>
<feature type="compositionally biased region" description="Pro residues" evidence="1">
    <location>
        <begin position="165"/>
        <end position="186"/>
    </location>
</feature>
<dbReference type="SMART" id="SM00347">
    <property type="entry name" value="HTH_MARR"/>
    <property type="match status" value="1"/>
</dbReference>
<dbReference type="InterPro" id="IPR039422">
    <property type="entry name" value="MarR/SlyA-like"/>
</dbReference>
<protein>
    <submittedName>
        <fullName evidence="3">DNA-binding transcriptional regulator, MarR family</fullName>
    </submittedName>
</protein>
<dbReference type="PRINTS" id="PR00598">
    <property type="entry name" value="HTHMARR"/>
</dbReference>
<keyword evidence="3" id="KW-0238">DNA-binding</keyword>
<dbReference type="SUPFAM" id="SSF46785">
    <property type="entry name" value="Winged helix' DNA-binding domain"/>
    <property type="match status" value="1"/>
</dbReference>
<dbReference type="InterPro" id="IPR036388">
    <property type="entry name" value="WH-like_DNA-bd_sf"/>
</dbReference>
<dbReference type="Gene3D" id="1.10.10.10">
    <property type="entry name" value="Winged helix-like DNA-binding domain superfamily/Winged helix DNA-binding domain"/>
    <property type="match status" value="1"/>
</dbReference>
<dbReference type="PROSITE" id="PS50995">
    <property type="entry name" value="HTH_MARR_2"/>
    <property type="match status" value="1"/>
</dbReference>
<feature type="region of interest" description="Disordered" evidence="1">
    <location>
        <begin position="155"/>
        <end position="186"/>
    </location>
</feature>
<dbReference type="GO" id="GO:0006950">
    <property type="term" value="P:response to stress"/>
    <property type="evidence" value="ECO:0007669"/>
    <property type="project" value="TreeGrafter"/>
</dbReference>
<dbReference type="GO" id="GO:0003700">
    <property type="term" value="F:DNA-binding transcription factor activity"/>
    <property type="evidence" value="ECO:0007669"/>
    <property type="project" value="InterPro"/>
</dbReference>
<dbReference type="RefSeq" id="WP_088984619.1">
    <property type="nucleotide sequence ID" value="NZ_LT607413.1"/>
</dbReference>
<dbReference type="PANTHER" id="PTHR33164:SF99">
    <property type="entry name" value="MARR FAMILY REGULATORY PROTEIN"/>
    <property type="match status" value="1"/>
</dbReference>
<organism evidence="3 4">
    <name type="scientific">Micromonospora echinospora</name>
    <name type="common">Micromonospora purpurea</name>
    <dbReference type="NCBI Taxonomy" id="1877"/>
    <lineage>
        <taxon>Bacteria</taxon>
        <taxon>Bacillati</taxon>
        <taxon>Actinomycetota</taxon>
        <taxon>Actinomycetes</taxon>
        <taxon>Micromonosporales</taxon>
        <taxon>Micromonosporaceae</taxon>
        <taxon>Micromonospora</taxon>
    </lineage>
</organism>
<dbReference type="PANTHER" id="PTHR33164">
    <property type="entry name" value="TRANSCRIPTIONAL REGULATOR, MARR FAMILY"/>
    <property type="match status" value="1"/>
</dbReference>
<dbReference type="AlphaFoldDB" id="A0A1C4ZZL6"/>
<sequence>MTTEEPPRQGPLTADEEAFLRAFARTILTVPRALDADLLRDQGMSMSEYTALRLLSEAPDRRLRMNDLAVAGALSLSGMSRIVDRLEEQGLVRRQRCPNDRRGYHAVLTDAGFDRLRQAWPAHLASVRRHVFDHLRTSDLPAFTAALQRFAADVPCPETSHPNRTPTPCPSPPPLPPRPTPRPLRR</sequence>
<dbReference type="Proteomes" id="UP000198253">
    <property type="component" value="Chromosome I"/>
</dbReference>
<dbReference type="InterPro" id="IPR036390">
    <property type="entry name" value="WH_DNA-bd_sf"/>
</dbReference>
<evidence type="ECO:0000313" key="3">
    <source>
        <dbReference type="EMBL" id="SCF38326.1"/>
    </source>
</evidence>
<evidence type="ECO:0000259" key="2">
    <source>
        <dbReference type="PROSITE" id="PS50995"/>
    </source>
</evidence>
<evidence type="ECO:0000256" key="1">
    <source>
        <dbReference type="SAM" id="MobiDB-lite"/>
    </source>
</evidence>
<reference evidence="4" key="1">
    <citation type="submission" date="2016-06" db="EMBL/GenBank/DDBJ databases">
        <authorList>
            <person name="Varghese N."/>
            <person name="Submissions Spin"/>
        </authorList>
    </citation>
    <scope>NUCLEOTIDE SEQUENCE [LARGE SCALE GENOMIC DNA]</scope>
    <source>
        <strain evidence="4">DSM 43816</strain>
    </source>
</reference>
<evidence type="ECO:0000313" key="4">
    <source>
        <dbReference type="Proteomes" id="UP000198253"/>
    </source>
</evidence>
<dbReference type="InterPro" id="IPR000835">
    <property type="entry name" value="HTH_MarR-typ"/>
</dbReference>
<name>A0A1C4ZZL6_MICEC</name>
<dbReference type="OrthoDB" id="5432081at2"/>
<dbReference type="GO" id="GO:0003677">
    <property type="term" value="F:DNA binding"/>
    <property type="evidence" value="ECO:0007669"/>
    <property type="project" value="UniProtKB-KW"/>
</dbReference>
<feature type="domain" description="HTH marR-type" evidence="2">
    <location>
        <begin position="16"/>
        <end position="152"/>
    </location>
</feature>
<proteinExistence type="predicted"/>
<keyword evidence="4" id="KW-1185">Reference proteome</keyword>
<dbReference type="Pfam" id="PF12802">
    <property type="entry name" value="MarR_2"/>
    <property type="match status" value="1"/>
</dbReference>
<gene>
    <name evidence="3" type="ORF">GA0070618_6027</name>
</gene>
<dbReference type="EMBL" id="LT607413">
    <property type="protein sequence ID" value="SCF38326.1"/>
    <property type="molecule type" value="Genomic_DNA"/>
</dbReference>
<accession>A0A1C4ZZL6</accession>